<feature type="transmembrane region" description="Helical" evidence="9">
    <location>
        <begin position="518"/>
        <end position="540"/>
    </location>
</feature>
<evidence type="ECO:0000256" key="2">
    <source>
        <dbReference type="ARBA" id="ARBA00004413"/>
    </source>
</evidence>
<evidence type="ECO:0000313" key="11">
    <source>
        <dbReference type="EMBL" id="KAJ7981447.1"/>
    </source>
</evidence>
<dbReference type="Pfam" id="PF12796">
    <property type="entry name" value="Ank_2"/>
    <property type="match status" value="2"/>
</dbReference>
<evidence type="ECO:0000256" key="5">
    <source>
        <dbReference type="ARBA" id="ARBA00022989"/>
    </source>
</evidence>
<dbReference type="PROSITE" id="PS50088">
    <property type="entry name" value="ANK_REPEAT"/>
    <property type="match status" value="3"/>
</dbReference>
<dbReference type="Proteomes" id="UP001163823">
    <property type="component" value="Chromosome 1"/>
</dbReference>
<evidence type="ECO:0000313" key="12">
    <source>
        <dbReference type="Proteomes" id="UP001163823"/>
    </source>
</evidence>
<evidence type="ECO:0000256" key="8">
    <source>
        <dbReference type="PROSITE-ProRule" id="PRU00023"/>
    </source>
</evidence>
<feature type="repeat" description="ANK" evidence="8">
    <location>
        <begin position="426"/>
        <end position="459"/>
    </location>
</feature>
<dbReference type="Pfam" id="PF13962">
    <property type="entry name" value="PGG"/>
    <property type="match status" value="1"/>
</dbReference>
<name>A0AAD7QH61_QUISA</name>
<dbReference type="Gene3D" id="1.25.40.20">
    <property type="entry name" value="Ankyrin repeat-containing domain"/>
    <property type="match status" value="2"/>
</dbReference>
<evidence type="ECO:0000256" key="7">
    <source>
        <dbReference type="ARBA" id="ARBA00023136"/>
    </source>
</evidence>
<feature type="transmembrane region" description="Helical" evidence="9">
    <location>
        <begin position="627"/>
        <end position="654"/>
    </location>
</feature>
<dbReference type="PANTHER" id="PTHR24186:SF46">
    <property type="entry name" value="PROTEIN ACCELERATED CELL DEATH 6-LIKE"/>
    <property type="match status" value="1"/>
</dbReference>
<dbReference type="AlphaFoldDB" id="A0AAD7QH61"/>
<evidence type="ECO:0000259" key="10">
    <source>
        <dbReference type="Pfam" id="PF13962"/>
    </source>
</evidence>
<evidence type="ECO:0000256" key="9">
    <source>
        <dbReference type="SAM" id="Phobius"/>
    </source>
</evidence>
<feature type="domain" description="PGG" evidence="10">
    <location>
        <begin position="509"/>
        <end position="621"/>
    </location>
</feature>
<dbReference type="PROSITE" id="PS50297">
    <property type="entry name" value="ANK_REP_REGION"/>
    <property type="match status" value="3"/>
</dbReference>
<evidence type="ECO:0000256" key="6">
    <source>
        <dbReference type="ARBA" id="ARBA00023043"/>
    </source>
</evidence>
<dbReference type="InterPro" id="IPR026961">
    <property type="entry name" value="PGG_dom"/>
</dbReference>
<keyword evidence="5 9" id="KW-1133">Transmembrane helix</keyword>
<dbReference type="SUPFAM" id="SSF48403">
    <property type="entry name" value="Ankyrin repeat"/>
    <property type="match status" value="1"/>
</dbReference>
<comment type="caution">
    <text evidence="11">The sequence shown here is derived from an EMBL/GenBank/DDBJ whole genome shotgun (WGS) entry which is preliminary data.</text>
</comment>
<dbReference type="PANTHER" id="PTHR24186">
    <property type="entry name" value="PROTEIN PHOSPHATASE 1 REGULATORY SUBUNIT"/>
    <property type="match status" value="1"/>
</dbReference>
<feature type="repeat" description="ANK" evidence="8">
    <location>
        <begin position="218"/>
        <end position="240"/>
    </location>
</feature>
<feature type="repeat" description="ANK" evidence="8">
    <location>
        <begin position="320"/>
        <end position="343"/>
    </location>
</feature>
<keyword evidence="6 8" id="KW-0040">ANK repeat</keyword>
<keyword evidence="12" id="KW-1185">Reference proteome</keyword>
<keyword evidence="4" id="KW-0677">Repeat</keyword>
<feature type="transmembrane region" description="Helical" evidence="9">
    <location>
        <begin position="597"/>
        <end position="620"/>
    </location>
</feature>
<organism evidence="11 12">
    <name type="scientific">Quillaja saponaria</name>
    <name type="common">Soap bark tree</name>
    <dbReference type="NCBI Taxonomy" id="32244"/>
    <lineage>
        <taxon>Eukaryota</taxon>
        <taxon>Viridiplantae</taxon>
        <taxon>Streptophyta</taxon>
        <taxon>Embryophyta</taxon>
        <taxon>Tracheophyta</taxon>
        <taxon>Spermatophyta</taxon>
        <taxon>Magnoliopsida</taxon>
        <taxon>eudicotyledons</taxon>
        <taxon>Gunneridae</taxon>
        <taxon>Pentapetalae</taxon>
        <taxon>rosids</taxon>
        <taxon>fabids</taxon>
        <taxon>Fabales</taxon>
        <taxon>Quillajaceae</taxon>
        <taxon>Quillaja</taxon>
    </lineage>
</organism>
<reference evidence="11 12" key="1">
    <citation type="journal article" date="2023" name="Science">
        <title>Elucidation of the pathway for biosynthesis of saponin adjuvants from the soapbark tree.</title>
        <authorList>
            <person name="Reed J."/>
            <person name="Orme A."/>
            <person name="El-Demerdash A."/>
            <person name="Owen C."/>
            <person name="Martin L.B.B."/>
            <person name="Misra R.C."/>
            <person name="Kikuchi S."/>
            <person name="Rejzek M."/>
            <person name="Martin A.C."/>
            <person name="Harkess A."/>
            <person name="Leebens-Mack J."/>
            <person name="Louveau T."/>
            <person name="Stephenson M.J."/>
            <person name="Osbourn A."/>
        </authorList>
    </citation>
    <scope>NUCLEOTIDE SEQUENCE [LARGE SCALE GENOMIC DNA]</scope>
    <source>
        <strain evidence="11">S10</strain>
    </source>
</reference>
<accession>A0AAD7QH61</accession>
<dbReference type="GO" id="GO:0005886">
    <property type="term" value="C:plasma membrane"/>
    <property type="evidence" value="ECO:0007669"/>
    <property type="project" value="UniProtKB-SubCell"/>
</dbReference>
<dbReference type="EMBL" id="JARAOO010000001">
    <property type="protein sequence ID" value="KAJ7981447.1"/>
    <property type="molecule type" value="Genomic_DNA"/>
</dbReference>
<dbReference type="InterPro" id="IPR036770">
    <property type="entry name" value="Ankyrin_rpt-contain_sf"/>
</dbReference>
<protein>
    <submittedName>
        <fullName evidence="11">Protein ACCELERATED CELL DEATH 6</fullName>
    </submittedName>
</protein>
<evidence type="ECO:0000256" key="3">
    <source>
        <dbReference type="ARBA" id="ARBA00022692"/>
    </source>
</evidence>
<proteinExistence type="predicted"/>
<comment type="subcellular location">
    <subcellularLocation>
        <location evidence="2">Cell membrane</location>
        <topology evidence="2">Peripheral membrane protein</topology>
        <orientation evidence="2">Cytoplasmic side</orientation>
    </subcellularLocation>
    <subcellularLocation>
        <location evidence="1">Membrane</location>
        <topology evidence="1">Multi-pass membrane protein</topology>
    </subcellularLocation>
</comment>
<sequence>MADLIELANLDRANVKIELMKKQFPTTETVVGEQQQQRHQPAANLQLDYKVSRAIKQDDIDDFVHQLEQVVSSGNNLSLSDILQQVTPAGNSCLHVAARYQSVNVAQLIAHQCPSLLKKTNIIGDTPLHVAAKTKIHTHRDNGKTNIVDVILRNYKKHYGAATTFLEMVNEYGNTPLHEAVLHRLGHAHSDHHQSIYHKVTTIIFEEDKRVAYFPNKEGKSPLYLAAEDWNVELVELLLQAPFQRDKERQVQGLSPLHAVILEKTPHALRKKLLWNTPSHLYYYWMILLQNIGDSKPLIETMKLILEKGPAELITLRDEEGNTPLHFAAFTGDVDAVSMLLDKCDQCALERNNKGQLPIHVACENNCLNVVIRMLVRQEAQDPIDLLNKEGQNILHVATKNGKDKVVKYILRNQNLEALLNDQDINGNTPLHLAAQNLHLDVLLSLTDERRINVKLTNNKGMTARDVALLCLKTPTLRQKMSVSILRSAGTPESPKVKKITKNQPHDTKWIKNRIDTLMLVTILVATVTFAAGFTVPGSVNSSDDKEHPRGLATLVNRKMFQVFTICNTVAMYSSTVGSFILLWAQFGNDYNIAKSAFTAGLCFTGLALVTMSVAFMAAVRLVVSNLVWLGNVVLIIGTFFLLIFMIAYILYIYPYGLRIPLMHTLSVSLIRILLPFFGSETIEREQGMLEEGDKTLVEVRVHDKKSVEVQVHDKKSLEVKVQETV</sequence>
<evidence type="ECO:0000256" key="1">
    <source>
        <dbReference type="ARBA" id="ARBA00004141"/>
    </source>
</evidence>
<keyword evidence="7 9" id="KW-0472">Membrane</keyword>
<dbReference type="KEGG" id="qsa:O6P43_000709"/>
<gene>
    <name evidence="11" type="ORF">O6P43_000709</name>
</gene>
<feature type="transmembrane region" description="Helical" evidence="9">
    <location>
        <begin position="561"/>
        <end position="585"/>
    </location>
</feature>
<dbReference type="InterPro" id="IPR002110">
    <property type="entry name" value="Ankyrin_rpt"/>
</dbReference>
<evidence type="ECO:0000256" key="4">
    <source>
        <dbReference type="ARBA" id="ARBA00022737"/>
    </source>
</evidence>
<dbReference type="SMART" id="SM00248">
    <property type="entry name" value="ANK"/>
    <property type="match status" value="8"/>
</dbReference>
<keyword evidence="3 9" id="KW-0812">Transmembrane</keyword>